<accession>A0A9D4Q4N1</accession>
<gene>
    <name evidence="1" type="ORF">HPB52_000146</name>
</gene>
<comment type="caution">
    <text evidence="1">The sequence shown here is derived from an EMBL/GenBank/DDBJ whole genome shotgun (WGS) entry which is preliminary data.</text>
</comment>
<name>A0A9D4Q4N1_RHISA</name>
<dbReference type="AlphaFoldDB" id="A0A9D4Q4N1"/>
<sequence length="147" mass="16223">MVDKALDLLNTSSPISRGFKAPLLPSTFRYQNEAMEQAGRELMALQLAIGKPVVQHSRRRSVIFLAFTLKTVSRLAQPVFEADLCRGVVRHLHCIDCAQLLVSDTKATLLITLKDNGGLIEASAFVHAALCAAERLVRRAPQQAMRK</sequence>
<reference evidence="1" key="2">
    <citation type="submission" date="2021-09" db="EMBL/GenBank/DDBJ databases">
        <authorList>
            <person name="Jia N."/>
            <person name="Wang J."/>
            <person name="Shi W."/>
            <person name="Du L."/>
            <person name="Sun Y."/>
            <person name="Zhan W."/>
            <person name="Jiang J."/>
            <person name="Wang Q."/>
            <person name="Zhang B."/>
            <person name="Ji P."/>
            <person name="Sakyi L.B."/>
            <person name="Cui X."/>
            <person name="Yuan T."/>
            <person name="Jiang B."/>
            <person name="Yang W."/>
            <person name="Lam T.T.-Y."/>
            <person name="Chang Q."/>
            <person name="Ding S."/>
            <person name="Wang X."/>
            <person name="Zhu J."/>
            <person name="Ruan X."/>
            <person name="Zhao L."/>
            <person name="Wei J."/>
            <person name="Que T."/>
            <person name="Du C."/>
            <person name="Cheng J."/>
            <person name="Dai P."/>
            <person name="Han X."/>
            <person name="Huang E."/>
            <person name="Gao Y."/>
            <person name="Liu J."/>
            <person name="Shao H."/>
            <person name="Ye R."/>
            <person name="Li L."/>
            <person name="Wei W."/>
            <person name="Wang X."/>
            <person name="Wang C."/>
            <person name="Huo Q."/>
            <person name="Li W."/>
            <person name="Guo W."/>
            <person name="Chen H."/>
            <person name="Chen S."/>
            <person name="Zhou L."/>
            <person name="Zhou L."/>
            <person name="Ni X."/>
            <person name="Tian J."/>
            <person name="Zhou Y."/>
            <person name="Sheng Y."/>
            <person name="Liu T."/>
            <person name="Pan Y."/>
            <person name="Xia L."/>
            <person name="Li J."/>
            <person name="Zhao F."/>
            <person name="Cao W."/>
        </authorList>
    </citation>
    <scope>NUCLEOTIDE SEQUENCE</scope>
    <source>
        <strain evidence="1">Rsan-2018</strain>
        <tissue evidence="1">Larvae</tissue>
    </source>
</reference>
<organism evidence="1 2">
    <name type="scientific">Rhipicephalus sanguineus</name>
    <name type="common">Brown dog tick</name>
    <name type="synonym">Ixodes sanguineus</name>
    <dbReference type="NCBI Taxonomy" id="34632"/>
    <lineage>
        <taxon>Eukaryota</taxon>
        <taxon>Metazoa</taxon>
        <taxon>Ecdysozoa</taxon>
        <taxon>Arthropoda</taxon>
        <taxon>Chelicerata</taxon>
        <taxon>Arachnida</taxon>
        <taxon>Acari</taxon>
        <taxon>Parasitiformes</taxon>
        <taxon>Ixodida</taxon>
        <taxon>Ixodoidea</taxon>
        <taxon>Ixodidae</taxon>
        <taxon>Rhipicephalinae</taxon>
        <taxon>Rhipicephalus</taxon>
        <taxon>Rhipicephalus</taxon>
    </lineage>
</organism>
<evidence type="ECO:0000313" key="2">
    <source>
        <dbReference type="Proteomes" id="UP000821837"/>
    </source>
</evidence>
<proteinExistence type="predicted"/>
<keyword evidence="2" id="KW-1185">Reference proteome</keyword>
<dbReference type="EMBL" id="JABSTV010001248">
    <property type="protein sequence ID" value="KAH7967583.1"/>
    <property type="molecule type" value="Genomic_DNA"/>
</dbReference>
<reference evidence="1" key="1">
    <citation type="journal article" date="2020" name="Cell">
        <title>Large-Scale Comparative Analyses of Tick Genomes Elucidate Their Genetic Diversity and Vector Capacities.</title>
        <authorList>
            <consortium name="Tick Genome and Microbiome Consortium (TIGMIC)"/>
            <person name="Jia N."/>
            <person name="Wang J."/>
            <person name="Shi W."/>
            <person name="Du L."/>
            <person name="Sun Y."/>
            <person name="Zhan W."/>
            <person name="Jiang J.F."/>
            <person name="Wang Q."/>
            <person name="Zhang B."/>
            <person name="Ji P."/>
            <person name="Bell-Sakyi L."/>
            <person name="Cui X.M."/>
            <person name="Yuan T.T."/>
            <person name="Jiang B.G."/>
            <person name="Yang W.F."/>
            <person name="Lam T.T."/>
            <person name="Chang Q.C."/>
            <person name="Ding S.J."/>
            <person name="Wang X.J."/>
            <person name="Zhu J.G."/>
            <person name="Ruan X.D."/>
            <person name="Zhao L."/>
            <person name="Wei J.T."/>
            <person name="Ye R.Z."/>
            <person name="Que T.C."/>
            <person name="Du C.H."/>
            <person name="Zhou Y.H."/>
            <person name="Cheng J.X."/>
            <person name="Dai P.F."/>
            <person name="Guo W.B."/>
            <person name="Han X.H."/>
            <person name="Huang E.J."/>
            <person name="Li L.F."/>
            <person name="Wei W."/>
            <person name="Gao Y.C."/>
            <person name="Liu J.Z."/>
            <person name="Shao H.Z."/>
            <person name="Wang X."/>
            <person name="Wang C.C."/>
            <person name="Yang T.C."/>
            <person name="Huo Q.B."/>
            <person name="Li W."/>
            <person name="Chen H.Y."/>
            <person name="Chen S.E."/>
            <person name="Zhou L.G."/>
            <person name="Ni X.B."/>
            <person name="Tian J.H."/>
            <person name="Sheng Y."/>
            <person name="Liu T."/>
            <person name="Pan Y.S."/>
            <person name="Xia L.Y."/>
            <person name="Li J."/>
            <person name="Zhao F."/>
            <person name="Cao W.C."/>
        </authorList>
    </citation>
    <scope>NUCLEOTIDE SEQUENCE</scope>
    <source>
        <strain evidence="1">Rsan-2018</strain>
    </source>
</reference>
<dbReference type="Proteomes" id="UP000821837">
    <property type="component" value="Unassembled WGS sequence"/>
</dbReference>
<evidence type="ECO:0000313" key="1">
    <source>
        <dbReference type="EMBL" id="KAH7967583.1"/>
    </source>
</evidence>
<protein>
    <submittedName>
        <fullName evidence="1">Uncharacterized protein</fullName>
    </submittedName>
</protein>